<reference evidence="2 3" key="1">
    <citation type="journal article" date="2016" name="Genome Announc.">
        <title>Draft Genome Sequence of Planomonospora sphaerica JCM9374, a Rare Actinomycete.</title>
        <authorList>
            <person name="Dohra H."/>
            <person name="Suzuki T."/>
            <person name="Inoue Y."/>
            <person name="Kodani S."/>
        </authorList>
    </citation>
    <scope>NUCLEOTIDE SEQUENCE [LARGE SCALE GENOMIC DNA]</scope>
    <source>
        <strain evidence="2 3">JCM 9374</strain>
    </source>
</reference>
<name>A0A161LNQ2_9ACTN</name>
<accession>A0A161LNQ2</accession>
<dbReference type="AlphaFoldDB" id="A0A161LNQ2"/>
<proteinExistence type="predicted"/>
<dbReference type="STRING" id="161355.PS9374_05070"/>
<comment type="caution">
    <text evidence="2">The sequence shown here is derived from an EMBL/GenBank/DDBJ whole genome shotgun (WGS) entry which is preliminary data.</text>
</comment>
<dbReference type="InterPro" id="IPR051781">
    <property type="entry name" value="Metallo-dep_Hydrolase"/>
</dbReference>
<keyword evidence="3" id="KW-1185">Reference proteome</keyword>
<dbReference type="InterPro" id="IPR006680">
    <property type="entry name" value="Amidohydro-rel"/>
</dbReference>
<evidence type="ECO:0000259" key="1">
    <source>
        <dbReference type="Pfam" id="PF01979"/>
    </source>
</evidence>
<dbReference type="InterPro" id="IPR011059">
    <property type="entry name" value="Metal-dep_hydrolase_composite"/>
</dbReference>
<dbReference type="Gene3D" id="2.30.40.10">
    <property type="entry name" value="Urease, subunit C, domain 1"/>
    <property type="match status" value="1"/>
</dbReference>
<organism evidence="2 3">
    <name type="scientific">Planomonospora sphaerica</name>
    <dbReference type="NCBI Taxonomy" id="161355"/>
    <lineage>
        <taxon>Bacteria</taxon>
        <taxon>Bacillati</taxon>
        <taxon>Actinomycetota</taxon>
        <taxon>Actinomycetes</taxon>
        <taxon>Streptosporangiales</taxon>
        <taxon>Streptosporangiaceae</taxon>
        <taxon>Planomonospora</taxon>
    </lineage>
</organism>
<reference evidence="3" key="2">
    <citation type="submission" date="2016-04" db="EMBL/GenBank/DDBJ databases">
        <title>Planomonospora sphaerica JCM9374 whole genome shotgun sequence.</title>
        <authorList>
            <person name="Suzuki T."/>
            <person name="Dohra H."/>
            <person name="Kodani S."/>
        </authorList>
    </citation>
    <scope>NUCLEOTIDE SEQUENCE [LARGE SCALE GENOMIC DNA]</scope>
    <source>
        <strain evidence="3">JCM 9374</strain>
    </source>
</reference>
<dbReference type="SUPFAM" id="SSF51338">
    <property type="entry name" value="Composite domain of metallo-dependent hydrolases"/>
    <property type="match status" value="1"/>
</dbReference>
<dbReference type="Gene3D" id="3.20.20.140">
    <property type="entry name" value="Metal-dependent hydrolases"/>
    <property type="match status" value="1"/>
</dbReference>
<feature type="domain" description="Amidohydrolase-related" evidence="1">
    <location>
        <begin position="46"/>
        <end position="379"/>
    </location>
</feature>
<dbReference type="SUPFAM" id="SSF51556">
    <property type="entry name" value="Metallo-dependent hydrolases"/>
    <property type="match status" value="1"/>
</dbReference>
<gene>
    <name evidence="2" type="ORF">PS9374_05070</name>
</gene>
<dbReference type="GO" id="GO:0016810">
    <property type="term" value="F:hydrolase activity, acting on carbon-nitrogen (but not peptide) bonds"/>
    <property type="evidence" value="ECO:0007669"/>
    <property type="project" value="InterPro"/>
</dbReference>
<dbReference type="InterPro" id="IPR032466">
    <property type="entry name" value="Metal_Hydrolase"/>
</dbReference>
<keyword evidence="2" id="KW-0378">Hydrolase</keyword>
<dbReference type="EMBL" id="BDCX01000013">
    <property type="protein sequence ID" value="GAT69395.1"/>
    <property type="molecule type" value="Genomic_DNA"/>
</dbReference>
<sequence length="387" mass="38733">MARVFDGERLLDGISVVLVKDGRIAGVEPGPAVPGGWPVRDLPDGTLLPGLIDAHVHLCADGGPGALDRLAGRTEEQTDAIIEASLRAHLAAGVTTVRDLGDHRDAVPAWRSRGGPGLPAVVAAGAPITSVGGHCGSMGGEARGADGLREAVRLRAERGADIVKIMASGGVLTPGTDTMSPQFTDDELRAAVAEAHALGLPITAHAHALAAVRQALDAGVDGIEHCTCLTPSGVRLDDALLAALAGSQVAVCATLGSDPGVVVPPQVVAMAERAGITEAVLQEAVARLHRGGVRLVAGSDGGIGPAKPHGLLPATLGEYVRSGLPTTSALAAATSAAAGACGVGDRKGRIRTGYDADLLVVDGAPTRDIAALGRPLAVYLAGRPATG</sequence>
<dbReference type="Pfam" id="PF01979">
    <property type="entry name" value="Amidohydro_1"/>
    <property type="match status" value="1"/>
</dbReference>
<dbReference type="PANTHER" id="PTHR43135:SF3">
    <property type="entry name" value="ALPHA-D-RIBOSE 1-METHYLPHOSPHONATE 5-TRIPHOSPHATE DIPHOSPHATASE"/>
    <property type="match status" value="1"/>
</dbReference>
<protein>
    <submittedName>
        <fullName evidence="2">Amidohydrolase</fullName>
    </submittedName>
</protein>
<dbReference type="Proteomes" id="UP000077701">
    <property type="component" value="Unassembled WGS sequence"/>
</dbReference>
<evidence type="ECO:0000313" key="3">
    <source>
        <dbReference type="Proteomes" id="UP000077701"/>
    </source>
</evidence>
<dbReference type="PANTHER" id="PTHR43135">
    <property type="entry name" value="ALPHA-D-RIBOSE 1-METHYLPHOSPHONATE 5-TRIPHOSPHATE DIPHOSPHATASE"/>
    <property type="match status" value="1"/>
</dbReference>
<evidence type="ECO:0000313" key="2">
    <source>
        <dbReference type="EMBL" id="GAT69395.1"/>
    </source>
</evidence>